<evidence type="ECO:0000313" key="2">
    <source>
        <dbReference type="Proteomes" id="UP001193680"/>
    </source>
</evidence>
<dbReference type="EMBL" id="JACBGI020000027">
    <property type="protein sequence ID" value="MBF6058781.1"/>
    <property type="molecule type" value="Genomic_DNA"/>
</dbReference>
<evidence type="ECO:0000313" key="1">
    <source>
        <dbReference type="EMBL" id="MBF6058781.1"/>
    </source>
</evidence>
<name>A0ABS0BYA6_9GAMM</name>
<organism evidence="1 2">
    <name type="scientific">Thiomicrorhabdus heinhorstiae</name>
    <dbReference type="NCBI Taxonomy" id="2748010"/>
    <lineage>
        <taxon>Bacteria</taxon>
        <taxon>Pseudomonadati</taxon>
        <taxon>Pseudomonadota</taxon>
        <taxon>Gammaproteobacteria</taxon>
        <taxon>Thiotrichales</taxon>
        <taxon>Piscirickettsiaceae</taxon>
        <taxon>Thiomicrorhabdus</taxon>
    </lineage>
</organism>
<keyword evidence="2" id="KW-1185">Reference proteome</keyword>
<sequence length="330" mass="38727">MAEETKPDPEKNAEAEYWLEPMEEGALKSSLEELQSTQSWVGAYVDDFGEKIDRFLGDDQINVIRKGSRLKLYFPVYLYNDGRADAPVNFSAQWDLPRTNHKWKIQISSFEESLYDDVGGIDGKDAPESNNLLKTEKNNPTSISARHLLSSEKNSLVQLDFGLNFYDVWKPNPYLRVRNRIRNELSSGVHSRTTNKVFVERHQGFGWELQEVLDFQIAINRMVRSQTTGTWWQKPGEYTVNQKLIDYHTVNPHRLGSYFIDSNWTFTNERAIFDNVSLGFNLRERLYKDWLFSEIEPKVTWYNDLEWNDPELRLMLKLEMIFYRAPSSIN</sequence>
<gene>
    <name evidence="1" type="ORF">H8792_010550</name>
</gene>
<dbReference type="Proteomes" id="UP001193680">
    <property type="component" value="Unassembled WGS sequence"/>
</dbReference>
<protein>
    <submittedName>
        <fullName evidence="1">Uncharacterized protein</fullName>
    </submittedName>
</protein>
<dbReference type="RefSeq" id="WP_185978926.1">
    <property type="nucleotide sequence ID" value="NZ_JACBGI020000027.1"/>
</dbReference>
<reference evidence="1 2" key="1">
    <citation type="submission" date="2020-11" db="EMBL/GenBank/DDBJ databases">
        <title>Sulfur oxidizing isolate from Hospital Hole Sinkhole.</title>
        <authorList>
            <person name="Scott K.M."/>
        </authorList>
    </citation>
    <scope>NUCLEOTIDE SEQUENCE [LARGE SCALE GENOMIC DNA]</scope>
    <source>
        <strain evidence="1 2">HH1</strain>
    </source>
</reference>
<accession>A0ABS0BYA6</accession>
<proteinExistence type="predicted"/>
<comment type="caution">
    <text evidence="1">The sequence shown here is derived from an EMBL/GenBank/DDBJ whole genome shotgun (WGS) entry which is preliminary data.</text>
</comment>